<organism evidence="2 3">
    <name type="scientific">Raphanus sativus</name>
    <name type="common">Radish</name>
    <name type="synonym">Raphanus raphanistrum var. sativus</name>
    <dbReference type="NCBI Taxonomy" id="3726"/>
    <lineage>
        <taxon>Eukaryota</taxon>
        <taxon>Viridiplantae</taxon>
        <taxon>Streptophyta</taxon>
        <taxon>Embryophyta</taxon>
        <taxon>Tracheophyta</taxon>
        <taxon>Spermatophyta</taxon>
        <taxon>Magnoliopsida</taxon>
        <taxon>eudicotyledons</taxon>
        <taxon>Gunneridae</taxon>
        <taxon>Pentapetalae</taxon>
        <taxon>rosids</taxon>
        <taxon>malvids</taxon>
        <taxon>Brassicales</taxon>
        <taxon>Brassicaceae</taxon>
        <taxon>Brassiceae</taxon>
        <taxon>Raphanus</taxon>
    </lineage>
</organism>
<proteinExistence type="predicted"/>
<dbReference type="Pfam" id="PF08387">
    <property type="entry name" value="FBD"/>
    <property type="match status" value="1"/>
</dbReference>
<dbReference type="InterPro" id="IPR036047">
    <property type="entry name" value="F-box-like_dom_sf"/>
</dbReference>
<dbReference type="AlphaFoldDB" id="A0A9W3D8Z4"/>
<dbReference type="SUPFAM" id="SSF81383">
    <property type="entry name" value="F-box domain"/>
    <property type="match status" value="1"/>
</dbReference>
<dbReference type="RefSeq" id="XP_056860206.1">
    <property type="nucleotide sequence ID" value="XM_057004226.1"/>
</dbReference>
<keyword evidence="2" id="KW-1185">Reference proteome</keyword>
<evidence type="ECO:0000259" key="1">
    <source>
        <dbReference type="SMART" id="SM00579"/>
    </source>
</evidence>
<dbReference type="InterPro" id="IPR032675">
    <property type="entry name" value="LRR_dom_sf"/>
</dbReference>
<feature type="domain" description="FBD" evidence="1">
    <location>
        <begin position="355"/>
        <end position="429"/>
    </location>
</feature>
<dbReference type="InterPro" id="IPR006566">
    <property type="entry name" value="FBD"/>
</dbReference>
<dbReference type="Pfam" id="PF00646">
    <property type="entry name" value="F-box"/>
    <property type="match status" value="1"/>
</dbReference>
<dbReference type="PANTHER" id="PTHR31900">
    <property type="entry name" value="F-BOX/RNI SUPERFAMILY PROTEIN-RELATED"/>
    <property type="match status" value="1"/>
</dbReference>
<reference evidence="2" key="1">
    <citation type="journal article" date="2019" name="Database">
        <title>The radish genome database (RadishGD): an integrated information resource for radish genomics.</title>
        <authorList>
            <person name="Yu H.J."/>
            <person name="Baek S."/>
            <person name="Lee Y.J."/>
            <person name="Cho A."/>
            <person name="Mun J.H."/>
        </authorList>
    </citation>
    <scope>NUCLEOTIDE SEQUENCE [LARGE SCALE GENOMIC DNA]</scope>
    <source>
        <strain evidence="2">cv. WK10039</strain>
    </source>
</reference>
<dbReference type="InterPro" id="IPR001810">
    <property type="entry name" value="F-box_dom"/>
</dbReference>
<dbReference type="Proteomes" id="UP000504610">
    <property type="component" value="Chromosome 2"/>
</dbReference>
<dbReference type="GeneID" id="108841287"/>
<evidence type="ECO:0000313" key="3">
    <source>
        <dbReference type="RefSeq" id="XP_056860206.1"/>
    </source>
</evidence>
<gene>
    <name evidence="3" type="primary">LOC108841287</name>
</gene>
<dbReference type="SMART" id="SM00579">
    <property type="entry name" value="FBD"/>
    <property type="match status" value="1"/>
</dbReference>
<dbReference type="SUPFAM" id="SSF52047">
    <property type="entry name" value="RNI-like"/>
    <property type="match status" value="1"/>
</dbReference>
<dbReference type="Pfam" id="PF24758">
    <property type="entry name" value="LRR_At5g56370"/>
    <property type="match status" value="1"/>
</dbReference>
<sequence length="451" mass="51938">MKAAKIGIEDVKFSDRISYLSDDLLFRILSLVPITDAVNTSILSKRWTSVWKMMPMLVYDANSCPSRSFLNFFRRSLELHETPVLQTLTLKLKLRDCSDSLQLPSSFPNTVFQYLVVLKLYTMVCHGFTDKSSVCFRSLKSLNLTFVSFLDQESFCMLMSACPVLDDLFWDSVAIRLSSLFPACDSLFTISIPSLERLEIKDYTPVQSHQSHESRFKINAPSLKYLKINYNSFGRFEISSAMPNLVEATLRVDPSQTDKPLIFLTPVKFLSIHLYVTEVLLLADKISQRLLRLELCIYGKISRNLLLHLLKHSPKLQVLKLREIRYSTQVLNKSPRVLEFKDPPLSFPDPSSVPECLSFHLTTFEWRCYRGTEEEKEFIIYILQNAACLKTAVISVYSEGRRFGEKELLWIKELESVPKASTSCQLVIRLTSRVNLPRISVVDLPRKLHFM</sequence>
<evidence type="ECO:0000313" key="2">
    <source>
        <dbReference type="Proteomes" id="UP000504610"/>
    </source>
</evidence>
<dbReference type="OrthoDB" id="1096259at2759"/>
<dbReference type="CDD" id="cd22160">
    <property type="entry name" value="F-box_AtFBL13-like"/>
    <property type="match status" value="1"/>
</dbReference>
<dbReference type="KEGG" id="rsz:108841287"/>
<name>A0A9W3D8Z4_RAPSA</name>
<dbReference type="InterPro" id="IPR050232">
    <property type="entry name" value="FBL13/AtMIF1-like"/>
</dbReference>
<dbReference type="Gene3D" id="3.80.10.10">
    <property type="entry name" value="Ribonuclease Inhibitor"/>
    <property type="match status" value="1"/>
</dbReference>
<accession>A0A9W3D8Z4</accession>
<dbReference type="InterPro" id="IPR055411">
    <property type="entry name" value="LRR_FXL15/At3g58940/PEG3-like"/>
</dbReference>
<reference evidence="3" key="2">
    <citation type="submission" date="2025-08" db="UniProtKB">
        <authorList>
            <consortium name="RefSeq"/>
        </authorList>
    </citation>
    <scope>IDENTIFICATION</scope>
    <source>
        <tissue evidence="3">Leaf</tissue>
    </source>
</reference>
<dbReference type="PANTHER" id="PTHR31900:SF28">
    <property type="entry name" value="FBD DOMAIN-CONTAINING PROTEIN"/>
    <property type="match status" value="1"/>
</dbReference>
<protein>
    <submittedName>
        <fullName evidence="3">F-box/FBD/LRR-repeat protein At5g56810</fullName>
    </submittedName>
</protein>
<dbReference type="InterPro" id="IPR053781">
    <property type="entry name" value="F-box_AtFBL13-like"/>
</dbReference>